<proteinExistence type="predicted"/>
<name>A0A1S8A881_ROSNE</name>
<evidence type="ECO:0000256" key="2">
    <source>
        <dbReference type="SAM" id="SignalP"/>
    </source>
</evidence>
<evidence type="ECO:0000313" key="4">
    <source>
        <dbReference type="Proteomes" id="UP000054516"/>
    </source>
</evidence>
<feature type="region of interest" description="Disordered" evidence="1">
    <location>
        <begin position="25"/>
        <end position="45"/>
    </location>
</feature>
<organism evidence="3">
    <name type="scientific">Rosellinia necatrix</name>
    <name type="common">White root-rot fungus</name>
    <dbReference type="NCBI Taxonomy" id="77044"/>
    <lineage>
        <taxon>Eukaryota</taxon>
        <taxon>Fungi</taxon>
        <taxon>Dikarya</taxon>
        <taxon>Ascomycota</taxon>
        <taxon>Pezizomycotina</taxon>
        <taxon>Sordariomycetes</taxon>
        <taxon>Xylariomycetidae</taxon>
        <taxon>Xylariales</taxon>
        <taxon>Xylariaceae</taxon>
        <taxon>Rosellinia</taxon>
    </lineage>
</organism>
<sequence length="332" mass="34810">MSTPFLSFPLIFLFFYFNTSPPVLPQEVQDEPAEGEEDEDAGPEDPLVLAGAALDHADGVAADAEGVGDAVEAALGVLEHVALGAEVAEHGLPAGDVLVEGGVGAREEVLLAHRVRLARVVAAAHAHLAPAHDPAAAVPVRRDGGGGGRGRGGGVGVGVLGGRGREGPAAEQLGPVLVVRRVLAPRLERLQLRPELRQLGPEVARALVRLLLLRRVQLLLRQRRVLVQRAREGRQRGRERAEGRGRRGAIGRGGREGGEVREVPLDGGGLLQGRVELRILLPGGTKEKLEGGWIQCGGGGGIEARTGSGYLTIVYAYCWSELNGGGRLGMFG</sequence>
<feature type="compositionally biased region" description="Acidic residues" evidence="1">
    <location>
        <begin position="28"/>
        <end position="43"/>
    </location>
</feature>
<feature type="chain" id="PRO_5012187802" evidence="2">
    <location>
        <begin position="26"/>
        <end position="332"/>
    </location>
</feature>
<feature type="compositionally biased region" description="Basic and acidic residues" evidence="1">
    <location>
        <begin position="233"/>
        <end position="245"/>
    </location>
</feature>
<dbReference type="Proteomes" id="UP000054516">
    <property type="component" value="Unassembled WGS sequence"/>
</dbReference>
<feature type="signal peptide" evidence="2">
    <location>
        <begin position="1"/>
        <end position="25"/>
    </location>
</feature>
<dbReference type="AlphaFoldDB" id="A0A1S8A881"/>
<accession>A0A1S8A881</accession>
<feature type="region of interest" description="Disordered" evidence="1">
    <location>
        <begin position="233"/>
        <end position="259"/>
    </location>
</feature>
<dbReference type="EMBL" id="DF977469">
    <property type="protein sequence ID" value="GAW26219.1"/>
    <property type="molecule type" value="Genomic_DNA"/>
</dbReference>
<gene>
    <name evidence="3" type="ORF">SAMD00023353_2401420</name>
</gene>
<keyword evidence="2" id="KW-0732">Signal</keyword>
<reference evidence="3" key="1">
    <citation type="submission" date="2016-03" db="EMBL/GenBank/DDBJ databases">
        <title>Draft genome sequence of Rosellinia necatrix.</title>
        <authorList>
            <person name="Kanematsu S."/>
        </authorList>
    </citation>
    <scope>NUCLEOTIDE SEQUENCE [LARGE SCALE GENOMIC DNA]</scope>
    <source>
        <strain evidence="3">W97</strain>
    </source>
</reference>
<evidence type="ECO:0000313" key="3">
    <source>
        <dbReference type="EMBL" id="GAW26219.1"/>
    </source>
</evidence>
<evidence type="ECO:0000256" key="1">
    <source>
        <dbReference type="SAM" id="MobiDB-lite"/>
    </source>
</evidence>
<keyword evidence="4" id="KW-1185">Reference proteome</keyword>
<protein>
    <submittedName>
        <fullName evidence="3">Uncharacterized protein</fullName>
    </submittedName>
</protein>